<dbReference type="InterPro" id="IPR017970">
    <property type="entry name" value="Homeobox_CS"/>
</dbReference>
<dbReference type="CDD" id="cd00086">
    <property type="entry name" value="homeodomain"/>
    <property type="match status" value="1"/>
</dbReference>
<evidence type="ECO:0000256" key="4">
    <source>
        <dbReference type="ARBA" id="ARBA00023242"/>
    </source>
</evidence>
<feature type="domain" description="Homeobox" evidence="8">
    <location>
        <begin position="68"/>
        <end position="128"/>
    </location>
</feature>
<dbReference type="PANTHER" id="PTHR46639">
    <property type="entry name" value="DIENCEPHALON/MESENCEPHALON HOMEOBOX PROTEIN 1"/>
    <property type="match status" value="1"/>
</dbReference>
<name>A0AAW1C6F8_CROAD</name>
<dbReference type="InterPro" id="IPR001356">
    <property type="entry name" value="HD"/>
</dbReference>
<comment type="similarity">
    <text evidence="1">Belongs to the paired homeobox family.</text>
</comment>
<evidence type="ECO:0000313" key="10">
    <source>
        <dbReference type="Proteomes" id="UP001474421"/>
    </source>
</evidence>
<dbReference type="Proteomes" id="UP001474421">
    <property type="component" value="Unassembled WGS sequence"/>
</dbReference>
<dbReference type="Gene3D" id="1.10.10.60">
    <property type="entry name" value="Homeodomain-like"/>
    <property type="match status" value="1"/>
</dbReference>
<protein>
    <submittedName>
        <fullName evidence="9">Phospholipid-transporting ATPase IK</fullName>
    </submittedName>
</protein>
<keyword evidence="10" id="KW-1185">Reference proteome</keyword>
<dbReference type="GO" id="GO:0005634">
    <property type="term" value="C:nucleus"/>
    <property type="evidence" value="ECO:0007669"/>
    <property type="project" value="UniProtKB-SubCell"/>
</dbReference>
<dbReference type="PANTHER" id="PTHR46639:SF4">
    <property type="entry name" value="DIENCEPHALON_MESENCEPHALON HOMEOBOX PROTEIN 1-B-LIKE"/>
    <property type="match status" value="1"/>
</dbReference>
<dbReference type="AlphaFoldDB" id="A0AAW1C6F8"/>
<evidence type="ECO:0000256" key="3">
    <source>
        <dbReference type="ARBA" id="ARBA00023155"/>
    </source>
</evidence>
<dbReference type="EMBL" id="JAOTOJ010000001">
    <property type="protein sequence ID" value="KAK9409155.1"/>
    <property type="molecule type" value="Genomic_DNA"/>
</dbReference>
<dbReference type="Pfam" id="PF00046">
    <property type="entry name" value="Homeodomain"/>
    <property type="match status" value="1"/>
</dbReference>
<keyword evidence="4 5" id="KW-0539">Nucleus</keyword>
<comment type="subcellular location">
    <subcellularLocation>
        <location evidence="5 6">Nucleus</location>
    </subcellularLocation>
</comment>
<gene>
    <name evidence="9" type="ORF">NXF25_000330</name>
</gene>
<keyword evidence="3 5" id="KW-0371">Homeobox</keyword>
<feature type="DNA-binding region" description="Homeobox" evidence="5">
    <location>
        <begin position="70"/>
        <end position="129"/>
    </location>
</feature>
<dbReference type="InterPro" id="IPR052488">
    <property type="entry name" value="DMBX_homeobox"/>
</dbReference>
<dbReference type="PROSITE" id="PS50071">
    <property type="entry name" value="HOMEOBOX_2"/>
    <property type="match status" value="1"/>
</dbReference>
<accession>A0AAW1C6F8</accession>
<dbReference type="GO" id="GO:0000981">
    <property type="term" value="F:DNA-binding transcription factor activity, RNA polymerase II-specific"/>
    <property type="evidence" value="ECO:0007669"/>
    <property type="project" value="InterPro"/>
</dbReference>
<evidence type="ECO:0000256" key="2">
    <source>
        <dbReference type="ARBA" id="ARBA00023125"/>
    </source>
</evidence>
<sequence length="183" mass="20608">MMYYLHGAIAYPLPAFPSLGYNLQPPQQTPEGYTLPSTPGTQPSASCRVLTADHLAALLLDLPYGHSQKRRRSRTAFTEEQLEALENTFKETHYPDVNTRERLAMSANLPEARVQVWFKNRRAKFRKGQPGLAKKPRSTAFLGTTGEGRRQNAEQWCRVKMSWIQPASGDSFWDVTRKGGAPS</sequence>
<proteinExistence type="inferred from homology"/>
<dbReference type="InterPro" id="IPR009057">
    <property type="entry name" value="Homeodomain-like_sf"/>
</dbReference>
<evidence type="ECO:0000256" key="7">
    <source>
        <dbReference type="SAM" id="MobiDB-lite"/>
    </source>
</evidence>
<dbReference type="FunFam" id="1.10.10.60:FF:000551">
    <property type="entry name" value="Predicted protein"/>
    <property type="match status" value="1"/>
</dbReference>
<evidence type="ECO:0000313" key="9">
    <source>
        <dbReference type="EMBL" id="KAK9409155.1"/>
    </source>
</evidence>
<dbReference type="PROSITE" id="PS00027">
    <property type="entry name" value="HOMEOBOX_1"/>
    <property type="match status" value="1"/>
</dbReference>
<dbReference type="GO" id="GO:0000977">
    <property type="term" value="F:RNA polymerase II transcription regulatory region sequence-specific DNA binding"/>
    <property type="evidence" value="ECO:0007669"/>
    <property type="project" value="TreeGrafter"/>
</dbReference>
<evidence type="ECO:0000259" key="8">
    <source>
        <dbReference type="PROSITE" id="PS50071"/>
    </source>
</evidence>
<dbReference type="SMART" id="SM00389">
    <property type="entry name" value="HOX"/>
    <property type="match status" value="1"/>
</dbReference>
<keyword evidence="2 5" id="KW-0238">DNA-binding</keyword>
<evidence type="ECO:0000256" key="5">
    <source>
        <dbReference type="PROSITE-ProRule" id="PRU00108"/>
    </source>
</evidence>
<feature type="region of interest" description="Disordered" evidence="7">
    <location>
        <begin position="22"/>
        <end position="42"/>
    </location>
</feature>
<comment type="caution">
    <text evidence="9">The sequence shown here is derived from an EMBL/GenBank/DDBJ whole genome shotgun (WGS) entry which is preliminary data.</text>
</comment>
<feature type="compositionally biased region" description="Polar residues" evidence="7">
    <location>
        <begin position="24"/>
        <end position="42"/>
    </location>
</feature>
<dbReference type="SUPFAM" id="SSF46689">
    <property type="entry name" value="Homeodomain-like"/>
    <property type="match status" value="1"/>
</dbReference>
<evidence type="ECO:0000256" key="6">
    <source>
        <dbReference type="RuleBase" id="RU000682"/>
    </source>
</evidence>
<reference evidence="9 10" key="1">
    <citation type="journal article" date="2024" name="Proc. Natl. Acad. Sci. U.S.A.">
        <title>The genetic regulatory architecture and epigenomic basis for age-related changes in rattlesnake venom.</title>
        <authorList>
            <person name="Hogan M.P."/>
            <person name="Holding M.L."/>
            <person name="Nystrom G.S."/>
            <person name="Colston T.J."/>
            <person name="Bartlett D.A."/>
            <person name="Mason A.J."/>
            <person name="Ellsworth S.A."/>
            <person name="Rautsaw R.M."/>
            <person name="Lawrence K.C."/>
            <person name="Strickland J.L."/>
            <person name="He B."/>
            <person name="Fraser P."/>
            <person name="Margres M.J."/>
            <person name="Gilbert D.M."/>
            <person name="Gibbs H.L."/>
            <person name="Parkinson C.L."/>
            <person name="Rokyta D.R."/>
        </authorList>
    </citation>
    <scope>NUCLEOTIDE SEQUENCE [LARGE SCALE GENOMIC DNA]</scope>
    <source>
        <strain evidence="9">DRR0105</strain>
    </source>
</reference>
<organism evidence="9 10">
    <name type="scientific">Crotalus adamanteus</name>
    <name type="common">Eastern diamondback rattlesnake</name>
    <dbReference type="NCBI Taxonomy" id="8729"/>
    <lineage>
        <taxon>Eukaryota</taxon>
        <taxon>Metazoa</taxon>
        <taxon>Chordata</taxon>
        <taxon>Craniata</taxon>
        <taxon>Vertebrata</taxon>
        <taxon>Euteleostomi</taxon>
        <taxon>Lepidosauria</taxon>
        <taxon>Squamata</taxon>
        <taxon>Bifurcata</taxon>
        <taxon>Unidentata</taxon>
        <taxon>Episquamata</taxon>
        <taxon>Toxicofera</taxon>
        <taxon>Serpentes</taxon>
        <taxon>Colubroidea</taxon>
        <taxon>Viperidae</taxon>
        <taxon>Crotalinae</taxon>
        <taxon>Crotalus</taxon>
    </lineage>
</organism>
<evidence type="ECO:0000256" key="1">
    <source>
        <dbReference type="ARBA" id="ARBA00005733"/>
    </source>
</evidence>